<keyword evidence="1" id="KW-1133">Transmembrane helix</keyword>
<keyword evidence="3" id="KW-1185">Reference proteome</keyword>
<dbReference type="KEGG" id="lant:TUM19329_35100"/>
<sequence length="368" mass="42220">MEYIHRLEHVDAKKLCLIFWAKSNLKIEGYKKIVAETVAFPLLAETLVALDQGEVIPVETLKKLALNPLEHQQQSFLHHFSAQIAKLDSVKSYLKKLNVEELAELIKSFFVLKKTGVPVSDKYTLALRNNRKGQLLRLFLPNLEKVDNISYRKELINVLYTGVIYGPVRQGMIIKNITDRNLLALAKNLHERFICAKQIQELNFKKEIVALAAEDSGIKGRRLRKIILQVEEKCKFVHERLRVSVADQNMVRQWQRAEKNYRIMLYCIAYDGLTQLDVDVRGRIAQEERKVLDILDPEVTSFLKKAFIVIANIVITALTLGIANSIKMSSTGNYWFFNQTRLGEQIRALDREVIGVIDLPRPDPVLSA</sequence>
<reference evidence="2" key="1">
    <citation type="journal article" date="2020" name="Microbiol. Resour. Announc.">
        <title>Complete Genome Sequence of Novel Psychrotolerant Legionella Strain TUM19329, Isolated from Antarctic Lake Sediment.</title>
        <authorList>
            <person name="Shimada S."/>
            <person name="Nakai R."/>
            <person name="Aoki K."/>
            <person name="Shimoeda N."/>
            <person name="Ohno G."/>
            <person name="Miyazaki Y."/>
            <person name="Kudoh S."/>
            <person name="Imura S."/>
            <person name="Watanabe K."/>
            <person name="Ishii Y."/>
            <person name="Tateda K."/>
        </authorList>
    </citation>
    <scope>NUCLEOTIDE SEQUENCE [LARGE SCALE GENOMIC DNA]</scope>
    <source>
        <strain evidence="2">TUM19329</strain>
    </source>
</reference>
<feature type="transmembrane region" description="Helical" evidence="1">
    <location>
        <begin position="306"/>
        <end position="326"/>
    </location>
</feature>
<accession>A0A6F8T9I7</accession>
<evidence type="ECO:0000313" key="2">
    <source>
        <dbReference type="EMBL" id="BCA97149.1"/>
    </source>
</evidence>
<keyword evidence="1" id="KW-0472">Membrane</keyword>
<dbReference type="EMBL" id="AP022839">
    <property type="protein sequence ID" value="BCA97149.1"/>
    <property type="molecule type" value="Genomic_DNA"/>
</dbReference>
<dbReference type="AlphaFoldDB" id="A0A6F8T9I7"/>
<dbReference type="RefSeq" id="WP_173238369.1">
    <property type="nucleotide sequence ID" value="NZ_AP022839.1"/>
</dbReference>
<proteinExistence type="predicted"/>
<protein>
    <submittedName>
        <fullName evidence="2">Uncharacterized protein</fullName>
    </submittedName>
</protein>
<name>A0A6F8T9I7_9GAMM</name>
<gene>
    <name evidence="2" type="ORF">TUM19329_35100</name>
</gene>
<dbReference type="Proteomes" id="UP000502894">
    <property type="component" value="Chromosome"/>
</dbReference>
<evidence type="ECO:0000313" key="3">
    <source>
        <dbReference type="Proteomes" id="UP000502894"/>
    </source>
</evidence>
<keyword evidence="1" id="KW-0812">Transmembrane</keyword>
<organism evidence="2 3">
    <name type="scientific">Legionella antarctica</name>
    <dbReference type="NCBI Taxonomy" id="2708020"/>
    <lineage>
        <taxon>Bacteria</taxon>
        <taxon>Pseudomonadati</taxon>
        <taxon>Pseudomonadota</taxon>
        <taxon>Gammaproteobacteria</taxon>
        <taxon>Legionellales</taxon>
        <taxon>Legionellaceae</taxon>
        <taxon>Legionella</taxon>
    </lineage>
</organism>
<evidence type="ECO:0000256" key="1">
    <source>
        <dbReference type="SAM" id="Phobius"/>
    </source>
</evidence>